<sequence>MVSSSPDAAYEWDILVDGGPSTSDEQLGRWMFDVLTQSTSWSLALYYIDHISAVRPAQQL</sequence>
<evidence type="ECO:0000313" key="1">
    <source>
        <dbReference type="EMBL" id="PPJ35804.1"/>
    </source>
</evidence>
<protein>
    <submittedName>
        <fullName evidence="1">Uncharacterized protein</fullName>
    </submittedName>
</protein>
<organism evidence="1 2">
    <name type="scientific">Nocardia nova</name>
    <dbReference type="NCBI Taxonomy" id="37330"/>
    <lineage>
        <taxon>Bacteria</taxon>
        <taxon>Bacillati</taxon>
        <taxon>Actinomycetota</taxon>
        <taxon>Actinomycetes</taxon>
        <taxon>Mycobacteriales</taxon>
        <taxon>Nocardiaceae</taxon>
        <taxon>Nocardia</taxon>
    </lineage>
</organism>
<dbReference type="AlphaFoldDB" id="A0A2S6AKQ9"/>
<comment type="caution">
    <text evidence="1">The sequence shown here is derived from an EMBL/GenBank/DDBJ whole genome shotgun (WGS) entry which is preliminary data.</text>
</comment>
<reference evidence="1 2" key="1">
    <citation type="submission" date="2018-02" db="EMBL/GenBank/DDBJ databases">
        <title>8 Nocardia nova and 1 Nocardia cyriacigeorgica strain used for evolution to TMP-SMX.</title>
        <authorList>
            <person name="Mehta H."/>
            <person name="Weng J."/>
            <person name="Shamoo Y."/>
        </authorList>
    </citation>
    <scope>NUCLEOTIDE SEQUENCE [LARGE SCALE GENOMIC DNA]</scope>
    <source>
        <strain evidence="1 2">MDA3139</strain>
    </source>
</reference>
<name>A0A2S6AKQ9_9NOCA</name>
<dbReference type="EMBL" id="PSZC01000018">
    <property type="protein sequence ID" value="PPJ35804.1"/>
    <property type="molecule type" value="Genomic_DNA"/>
</dbReference>
<dbReference type="Proteomes" id="UP000239874">
    <property type="component" value="Unassembled WGS sequence"/>
</dbReference>
<gene>
    <name evidence="1" type="ORF">C5E45_23600</name>
</gene>
<proteinExistence type="predicted"/>
<accession>A0A2S6AKQ9</accession>
<evidence type="ECO:0000313" key="2">
    <source>
        <dbReference type="Proteomes" id="UP000239874"/>
    </source>
</evidence>